<accession>A0A0C3I8U1</accession>
<proteinExistence type="predicted"/>
<keyword evidence="2" id="KW-1185">Reference proteome</keyword>
<name>A0A0C3I8U1_PISTI</name>
<organism evidence="1 2">
    <name type="scientific">Pisolithus tinctorius Marx 270</name>
    <dbReference type="NCBI Taxonomy" id="870435"/>
    <lineage>
        <taxon>Eukaryota</taxon>
        <taxon>Fungi</taxon>
        <taxon>Dikarya</taxon>
        <taxon>Basidiomycota</taxon>
        <taxon>Agaricomycotina</taxon>
        <taxon>Agaricomycetes</taxon>
        <taxon>Agaricomycetidae</taxon>
        <taxon>Boletales</taxon>
        <taxon>Sclerodermatineae</taxon>
        <taxon>Pisolithaceae</taxon>
        <taxon>Pisolithus</taxon>
    </lineage>
</organism>
<protein>
    <submittedName>
        <fullName evidence="1">Uncharacterized protein</fullName>
    </submittedName>
</protein>
<dbReference type="STRING" id="870435.A0A0C3I8U1"/>
<dbReference type="AlphaFoldDB" id="A0A0C3I8U1"/>
<evidence type="ECO:0000313" key="1">
    <source>
        <dbReference type="EMBL" id="KIN93537.1"/>
    </source>
</evidence>
<dbReference type="InParanoid" id="A0A0C3I8U1"/>
<reference evidence="1 2" key="1">
    <citation type="submission" date="2014-04" db="EMBL/GenBank/DDBJ databases">
        <authorList>
            <consortium name="DOE Joint Genome Institute"/>
            <person name="Kuo A."/>
            <person name="Kohler A."/>
            <person name="Costa M.D."/>
            <person name="Nagy L.G."/>
            <person name="Floudas D."/>
            <person name="Copeland A."/>
            <person name="Barry K.W."/>
            <person name="Cichocki N."/>
            <person name="Veneault-Fourrey C."/>
            <person name="LaButti K."/>
            <person name="Lindquist E.A."/>
            <person name="Lipzen A."/>
            <person name="Lundell T."/>
            <person name="Morin E."/>
            <person name="Murat C."/>
            <person name="Sun H."/>
            <person name="Tunlid A."/>
            <person name="Henrissat B."/>
            <person name="Grigoriev I.V."/>
            <person name="Hibbett D.S."/>
            <person name="Martin F."/>
            <person name="Nordberg H.P."/>
            <person name="Cantor M.N."/>
            <person name="Hua S.X."/>
        </authorList>
    </citation>
    <scope>NUCLEOTIDE SEQUENCE [LARGE SCALE GENOMIC DNA]</scope>
    <source>
        <strain evidence="1 2">Marx 270</strain>
    </source>
</reference>
<gene>
    <name evidence="1" type="ORF">M404DRAFT_171001</name>
</gene>
<feature type="non-terminal residue" evidence="1">
    <location>
        <position position="1"/>
    </location>
</feature>
<evidence type="ECO:0000313" key="2">
    <source>
        <dbReference type="Proteomes" id="UP000054217"/>
    </source>
</evidence>
<dbReference type="OrthoDB" id="3242924at2759"/>
<sequence length="213" mass="23956">DPDHVLQPPYEMVHKLDCDLHKRIAQYLGQVLGKQSSEIKKQLPALVLFTAGKLRVCHGGDLFRTKEVSRRFGALEQRNCYVRVGPSWSDTRNVSSSVLTQTGYGDLEKIIALVLPATLLFGELRGKTIVVTLVRPWDTDGKVASEEVVFFESRKARIIMDIRSLRAVVGLVKMRGRWGIIDRAPGTVTTTFADDMMEGYLHDEHGDDDDFIL</sequence>
<dbReference type="Proteomes" id="UP000054217">
    <property type="component" value="Unassembled WGS sequence"/>
</dbReference>
<dbReference type="HOGENOM" id="CLU_085135_1_0_1"/>
<dbReference type="EMBL" id="KN832158">
    <property type="protein sequence ID" value="KIN93537.1"/>
    <property type="molecule type" value="Genomic_DNA"/>
</dbReference>
<reference evidence="2" key="2">
    <citation type="submission" date="2015-01" db="EMBL/GenBank/DDBJ databases">
        <title>Evolutionary Origins and Diversification of the Mycorrhizal Mutualists.</title>
        <authorList>
            <consortium name="DOE Joint Genome Institute"/>
            <consortium name="Mycorrhizal Genomics Consortium"/>
            <person name="Kohler A."/>
            <person name="Kuo A."/>
            <person name="Nagy L.G."/>
            <person name="Floudas D."/>
            <person name="Copeland A."/>
            <person name="Barry K.W."/>
            <person name="Cichocki N."/>
            <person name="Veneault-Fourrey C."/>
            <person name="LaButti K."/>
            <person name="Lindquist E.A."/>
            <person name="Lipzen A."/>
            <person name="Lundell T."/>
            <person name="Morin E."/>
            <person name="Murat C."/>
            <person name="Riley R."/>
            <person name="Ohm R."/>
            <person name="Sun H."/>
            <person name="Tunlid A."/>
            <person name="Henrissat B."/>
            <person name="Grigoriev I.V."/>
            <person name="Hibbett D.S."/>
            <person name="Martin F."/>
        </authorList>
    </citation>
    <scope>NUCLEOTIDE SEQUENCE [LARGE SCALE GENOMIC DNA]</scope>
    <source>
        <strain evidence="2">Marx 270</strain>
    </source>
</reference>